<proteinExistence type="predicted"/>
<feature type="transmembrane region" description="Helical" evidence="1">
    <location>
        <begin position="43"/>
        <end position="68"/>
    </location>
</feature>
<protein>
    <submittedName>
        <fullName evidence="2">Uncharacterized protein</fullName>
    </submittedName>
</protein>
<keyword evidence="1" id="KW-0472">Membrane</keyword>
<dbReference type="EMBL" id="CM031834">
    <property type="protein sequence ID" value="KAG6690825.1"/>
    <property type="molecule type" value="Genomic_DNA"/>
</dbReference>
<sequence>MNRFCISTTPLPPNPSPLSPLEFNNPLLPHIPFACETLNPLTFLIPLLFFTVNPSHLFFFFFFTFLLLCESRSGAKEVETLIEFASLGSVELRKD</sequence>
<accession>A0A922DV25</accession>
<keyword evidence="1" id="KW-0812">Transmembrane</keyword>
<gene>
    <name evidence="2" type="ORF">I3842_10G032000</name>
</gene>
<reference evidence="2" key="1">
    <citation type="submission" date="2021-01" db="EMBL/GenBank/DDBJ databases">
        <authorList>
            <person name="Lovell J.T."/>
            <person name="Bentley N."/>
            <person name="Bhattarai G."/>
            <person name="Jenkins J.W."/>
            <person name="Sreedasyam A."/>
            <person name="Alarcon Y."/>
            <person name="Bock C."/>
            <person name="Boston L."/>
            <person name="Carlson J."/>
            <person name="Cervantes K."/>
            <person name="Clermont K."/>
            <person name="Krom N."/>
            <person name="Kubenka K."/>
            <person name="Mamidi S."/>
            <person name="Mattison C."/>
            <person name="Monteros M."/>
            <person name="Pisani C."/>
            <person name="Plott C."/>
            <person name="Rajasekar S."/>
            <person name="Rhein H.S."/>
            <person name="Rohla C."/>
            <person name="Song M."/>
            <person name="Hilaire R.S."/>
            <person name="Shu S."/>
            <person name="Wells L."/>
            <person name="Wang X."/>
            <person name="Webber J."/>
            <person name="Heerema R.J."/>
            <person name="Klein P."/>
            <person name="Conner P."/>
            <person name="Grauke L."/>
            <person name="Grimwood J."/>
            <person name="Schmutz J."/>
            <person name="Randall J.J."/>
        </authorList>
    </citation>
    <scope>NUCLEOTIDE SEQUENCE</scope>
    <source>
        <tissue evidence="2">Leaf</tissue>
    </source>
</reference>
<comment type="caution">
    <text evidence="2">The sequence shown here is derived from an EMBL/GenBank/DDBJ whole genome shotgun (WGS) entry which is preliminary data.</text>
</comment>
<keyword evidence="1" id="KW-1133">Transmembrane helix</keyword>
<evidence type="ECO:0000256" key="1">
    <source>
        <dbReference type="SAM" id="Phobius"/>
    </source>
</evidence>
<dbReference type="AlphaFoldDB" id="A0A922DV25"/>
<evidence type="ECO:0000313" key="3">
    <source>
        <dbReference type="Proteomes" id="UP000811246"/>
    </source>
</evidence>
<evidence type="ECO:0000313" key="2">
    <source>
        <dbReference type="EMBL" id="KAG6690825.1"/>
    </source>
</evidence>
<organism evidence="2 3">
    <name type="scientific">Carya illinoinensis</name>
    <name type="common">Pecan</name>
    <dbReference type="NCBI Taxonomy" id="32201"/>
    <lineage>
        <taxon>Eukaryota</taxon>
        <taxon>Viridiplantae</taxon>
        <taxon>Streptophyta</taxon>
        <taxon>Embryophyta</taxon>
        <taxon>Tracheophyta</taxon>
        <taxon>Spermatophyta</taxon>
        <taxon>Magnoliopsida</taxon>
        <taxon>eudicotyledons</taxon>
        <taxon>Gunneridae</taxon>
        <taxon>Pentapetalae</taxon>
        <taxon>rosids</taxon>
        <taxon>fabids</taxon>
        <taxon>Fagales</taxon>
        <taxon>Juglandaceae</taxon>
        <taxon>Carya</taxon>
    </lineage>
</organism>
<dbReference type="Proteomes" id="UP000811246">
    <property type="component" value="Chromosome 10"/>
</dbReference>
<name>A0A922DV25_CARIL</name>